<organism evidence="1 2">
    <name type="scientific">Araneus ventricosus</name>
    <name type="common">Orbweaver spider</name>
    <name type="synonym">Epeira ventricosa</name>
    <dbReference type="NCBI Taxonomy" id="182803"/>
    <lineage>
        <taxon>Eukaryota</taxon>
        <taxon>Metazoa</taxon>
        <taxon>Ecdysozoa</taxon>
        <taxon>Arthropoda</taxon>
        <taxon>Chelicerata</taxon>
        <taxon>Arachnida</taxon>
        <taxon>Araneae</taxon>
        <taxon>Araneomorphae</taxon>
        <taxon>Entelegynae</taxon>
        <taxon>Araneoidea</taxon>
        <taxon>Araneidae</taxon>
        <taxon>Araneus</taxon>
    </lineage>
</organism>
<comment type="caution">
    <text evidence="1">The sequence shown here is derived from an EMBL/GenBank/DDBJ whole genome shotgun (WGS) entry which is preliminary data.</text>
</comment>
<dbReference type="PANTHER" id="PTHR45786:SF74">
    <property type="entry name" value="ATP-DEPENDENT DNA HELICASE"/>
    <property type="match status" value="1"/>
</dbReference>
<sequence length="135" mass="15875">MERISLVWFKRVRSLLIGDAPEAKYFVTIIRKCNSCFQITSLGTRKDIRECGYMPTFKIQGQVYHRIGSLCPQPNEEPEFLQIYFVGDGTQQAEQRCKNVPQERQHTALQLQEMLNHHNCYVHGFKSIMHKNSKW</sequence>
<dbReference type="PANTHER" id="PTHR45786">
    <property type="entry name" value="DNA BINDING PROTEIN-LIKE"/>
    <property type="match status" value="1"/>
</dbReference>
<reference evidence="1 2" key="1">
    <citation type="journal article" date="2019" name="Sci. Rep.">
        <title>Orb-weaving spider Araneus ventricosus genome elucidates the spidroin gene catalogue.</title>
        <authorList>
            <person name="Kono N."/>
            <person name="Nakamura H."/>
            <person name="Ohtoshi R."/>
            <person name="Moran D.A.P."/>
            <person name="Shinohara A."/>
            <person name="Yoshida Y."/>
            <person name="Fujiwara M."/>
            <person name="Mori M."/>
            <person name="Tomita M."/>
            <person name="Arakawa K."/>
        </authorList>
    </citation>
    <scope>NUCLEOTIDE SEQUENCE [LARGE SCALE GENOMIC DNA]</scope>
</reference>
<dbReference type="Proteomes" id="UP000499080">
    <property type="component" value="Unassembled WGS sequence"/>
</dbReference>
<gene>
    <name evidence="1" type="ORF">AVEN_19205_1</name>
</gene>
<evidence type="ECO:0008006" key="3">
    <source>
        <dbReference type="Google" id="ProtNLM"/>
    </source>
</evidence>
<keyword evidence="2" id="KW-1185">Reference proteome</keyword>
<dbReference type="AlphaFoldDB" id="A0A4Y2TB66"/>
<dbReference type="OrthoDB" id="10051381at2759"/>
<evidence type="ECO:0000313" key="1">
    <source>
        <dbReference type="EMBL" id="GBN97888.1"/>
    </source>
</evidence>
<dbReference type="EMBL" id="BGPR01027420">
    <property type="protein sequence ID" value="GBN97888.1"/>
    <property type="molecule type" value="Genomic_DNA"/>
</dbReference>
<proteinExistence type="predicted"/>
<evidence type="ECO:0000313" key="2">
    <source>
        <dbReference type="Proteomes" id="UP000499080"/>
    </source>
</evidence>
<accession>A0A4Y2TB66</accession>
<protein>
    <recommendedName>
        <fullName evidence="3">Helitron helicase-like domain-containing protein</fullName>
    </recommendedName>
</protein>
<name>A0A4Y2TB66_ARAVE</name>